<dbReference type="EMBL" id="LN907827">
    <property type="protein sequence ID" value="CUU23694.1"/>
    <property type="molecule type" value="Genomic_DNA"/>
</dbReference>
<proteinExistence type="predicted"/>
<protein>
    <submittedName>
        <fullName evidence="1">Uncharacterized protein</fullName>
    </submittedName>
</protein>
<accession>A0A0U5KZZ0</accession>
<evidence type="ECO:0000313" key="2">
    <source>
        <dbReference type="Proteomes" id="UP000059419"/>
    </source>
</evidence>
<gene>
    <name evidence="1" type="ORF">EM595_1460</name>
</gene>
<dbReference type="AlphaFoldDB" id="A0A0U5KZZ0"/>
<name>A0A0U5KZZ0_9GAMM</name>
<dbReference type="KEGG" id="ege:EM595_1460"/>
<keyword evidence="2" id="KW-1185">Reference proteome</keyword>
<dbReference type="Proteomes" id="UP000059419">
    <property type="component" value="Chromosome 1"/>
</dbReference>
<organism evidence="1 2">
    <name type="scientific">Duffyella gerundensis</name>
    <dbReference type="NCBI Taxonomy" id="1619313"/>
    <lineage>
        <taxon>Bacteria</taxon>
        <taxon>Pseudomonadati</taxon>
        <taxon>Pseudomonadota</taxon>
        <taxon>Gammaproteobacteria</taxon>
        <taxon>Enterobacterales</taxon>
        <taxon>Erwiniaceae</taxon>
        <taxon>Duffyella</taxon>
    </lineage>
</organism>
<dbReference type="PATRIC" id="fig|1619313.3.peg.1513"/>
<evidence type="ECO:0000313" key="1">
    <source>
        <dbReference type="EMBL" id="CUU23694.1"/>
    </source>
</evidence>
<sequence length="52" mass="5917">MRKLMQVIVSLETQNKTNKSATRRVKTRAGMSHLWRSVAWDGEHGERGAAVH</sequence>
<reference evidence="2" key="1">
    <citation type="submission" date="2015-11" db="EMBL/GenBank/DDBJ databases">
        <authorList>
            <person name="Blom J."/>
        </authorList>
    </citation>
    <scope>NUCLEOTIDE SEQUENCE [LARGE SCALE GENOMIC DNA]</scope>
</reference>